<dbReference type="Proteomes" id="UP000283530">
    <property type="component" value="Unassembled WGS sequence"/>
</dbReference>
<evidence type="ECO:0000256" key="4">
    <source>
        <dbReference type="ARBA" id="ARBA00022729"/>
    </source>
</evidence>
<feature type="domain" description="Malectin-like" evidence="11">
    <location>
        <begin position="102"/>
        <end position="455"/>
    </location>
</feature>
<evidence type="ECO:0000256" key="5">
    <source>
        <dbReference type="ARBA" id="ARBA00022741"/>
    </source>
</evidence>
<evidence type="ECO:0000256" key="1">
    <source>
        <dbReference type="ARBA" id="ARBA00004479"/>
    </source>
</evidence>
<evidence type="ECO:0000256" key="3">
    <source>
        <dbReference type="ARBA" id="ARBA00022692"/>
    </source>
</evidence>
<dbReference type="GO" id="GO:0016020">
    <property type="term" value="C:membrane"/>
    <property type="evidence" value="ECO:0007669"/>
    <property type="project" value="UniProtKB-SubCell"/>
</dbReference>
<keyword evidence="5" id="KW-0547">Nucleotide-binding</keyword>
<dbReference type="GO" id="GO:0005524">
    <property type="term" value="F:ATP binding"/>
    <property type="evidence" value="ECO:0007669"/>
    <property type="project" value="UniProtKB-KW"/>
</dbReference>
<evidence type="ECO:0000256" key="9">
    <source>
        <dbReference type="ARBA" id="ARBA00023180"/>
    </source>
</evidence>
<dbReference type="PANTHER" id="PTHR34590">
    <property type="entry name" value="OS03G0124300 PROTEIN-RELATED"/>
    <property type="match status" value="1"/>
</dbReference>
<dbReference type="GO" id="GO:0004714">
    <property type="term" value="F:transmembrane receptor protein tyrosine kinase activity"/>
    <property type="evidence" value="ECO:0007669"/>
    <property type="project" value="InterPro"/>
</dbReference>
<dbReference type="InterPro" id="IPR045272">
    <property type="entry name" value="ANXUR1/2-like"/>
</dbReference>
<feature type="transmembrane region" description="Helical" evidence="10">
    <location>
        <begin position="75"/>
        <end position="94"/>
    </location>
</feature>
<evidence type="ECO:0000313" key="13">
    <source>
        <dbReference type="Proteomes" id="UP000283530"/>
    </source>
</evidence>
<keyword evidence="13" id="KW-1185">Reference proteome</keyword>
<dbReference type="OrthoDB" id="735844at2759"/>
<dbReference type="InterPro" id="IPR024788">
    <property type="entry name" value="Malectin-like_Carb-bd_dom"/>
</dbReference>
<protein>
    <submittedName>
        <fullName evidence="12">Putative receptor-like protein kinase</fullName>
    </submittedName>
</protein>
<feature type="transmembrane region" description="Helical" evidence="10">
    <location>
        <begin position="470"/>
        <end position="499"/>
    </location>
</feature>
<keyword evidence="8 10" id="KW-0472">Membrane</keyword>
<dbReference type="Gene3D" id="2.60.120.430">
    <property type="entry name" value="Galactose-binding lectin"/>
    <property type="match status" value="2"/>
</dbReference>
<keyword evidence="3 10" id="KW-0812">Transmembrane</keyword>
<dbReference type="STRING" id="337451.A0A3S3NKI0"/>
<evidence type="ECO:0000256" key="10">
    <source>
        <dbReference type="SAM" id="Phobius"/>
    </source>
</evidence>
<dbReference type="Pfam" id="PF12819">
    <property type="entry name" value="Malectin_like"/>
    <property type="match status" value="1"/>
</dbReference>
<dbReference type="PANTHER" id="PTHR34590:SF6">
    <property type="entry name" value="RECEPTOR-LIKE KINASE"/>
    <property type="match status" value="1"/>
</dbReference>
<dbReference type="FunFam" id="2.60.120.430:FF:000001">
    <property type="entry name" value="Receptor-like protein kinase FERONIA"/>
    <property type="match status" value="1"/>
</dbReference>
<dbReference type="AlphaFoldDB" id="A0A3S3NKI0"/>
<proteinExistence type="predicted"/>
<evidence type="ECO:0000259" key="11">
    <source>
        <dbReference type="Pfam" id="PF12819"/>
    </source>
</evidence>
<comment type="subcellular location">
    <subcellularLocation>
        <location evidence="1">Membrane</location>
        <topology evidence="1">Single-pass type I membrane protein</topology>
    </subcellularLocation>
</comment>
<evidence type="ECO:0000256" key="8">
    <source>
        <dbReference type="ARBA" id="ARBA00023136"/>
    </source>
</evidence>
<organism evidence="12 13">
    <name type="scientific">Cinnamomum micranthum f. kanehirae</name>
    <dbReference type="NCBI Taxonomy" id="337451"/>
    <lineage>
        <taxon>Eukaryota</taxon>
        <taxon>Viridiplantae</taxon>
        <taxon>Streptophyta</taxon>
        <taxon>Embryophyta</taxon>
        <taxon>Tracheophyta</taxon>
        <taxon>Spermatophyta</taxon>
        <taxon>Magnoliopsida</taxon>
        <taxon>Magnoliidae</taxon>
        <taxon>Laurales</taxon>
        <taxon>Lauraceae</taxon>
        <taxon>Cinnamomum</taxon>
    </lineage>
</organism>
<evidence type="ECO:0000256" key="7">
    <source>
        <dbReference type="ARBA" id="ARBA00022989"/>
    </source>
</evidence>
<evidence type="ECO:0000256" key="2">
    <source>
        <dbReference type="ARBA" id="ARBA00022679"/>
    </source>
</evidence>
<name>A0A3S3NKI0_9MAGN</name>
<keyword evidence="9" id="KW-0325">Glycoprotein</keyword>
<keyword evidence="4" id="KW-0732">Signal</keyword>
<accession>A0A3S3NKI0</accession>
<keyword evidence="12" id="KW-0418">Kinase</keyword>
<keyword evidence="2" id="KW-0808">Transferase</keyword>
<gene>
    <name evidence="12" type="ORF">CKAN_01850700</name>
</gene>
<dbReference type="FunFam" id="2.60.120.430:FF:000005">
    <property type="entry name" value="Putative receptor-like protein kinase"/>
    <property type="match status" value="1"/>
</dbReference>
<evidence type="ECO:0000256" key="6">
    <source>
        <dbReference type="ARBA" id="ARBA00022840"/>
    </source>
</evidence>
<evidence type="ECO:0000313" key="12">
    <source>
        <dbReference type="EMBL" id="RWR89451.1"/>
    </source>
</evidence>
<keyword evidence="7 10" id="KW-1133">Transmembrane helix</keyword>
<sequence length="530" mass="58765">MSSTSTSTYTQPALRSLIAVGTWNLERSNFQSIKNAESKFQTPNNIKGKTGQQNPYFNLFSFLEKMVQNQRNPNILFFFFLTFLSLLCNLTSSFSPSDNYLLNCGSPFATTVDNRVFLADPDSHSSSSKIFLKDQNPSPDSSAIYRTAIIFTTPSSYRFHIKTKGTHLIRLHFSPFSSPSYNLSSAIFHVSALGFSLLRDFSVPNKTRVVKDYIINVSREELVISFTPVCRSSFAFVNAIEVISAPKDLIANVAQLVGSGGVGSYEGLLDQALETVHRINVGGMKVTPFNDTLWRTWIPDENFLFLETYKGNAVSFGGRINYQVGGATREIAPDNVYGTARVMKEANAAAPTNSNITWVFPVSLGYRYLVRMHFCDIVSLAVNQLYFNVYLNGCLAYRDVDLSVLTNQMLAAPYYLDFVVDPESSGVIHVTIGPSSLSSPSTINVILNGLEIMKISNSIRRLDGEFQQSWWGGNISVFLCSVLGALAFMSVLVTAFFLVSRRWHLLKVSSGDNLKDGNPPLSVKSGYVKL</sequence>
<dbReference type="EMBL" id="QPKB01000007">
    <property type="protein sequence ID" value="RWR89451.1"/>
    <property type="molecule type" value="Genomic_DNA"/>
</dbReference>
<reference evidence="12 13" key="1">
    <citation type="journal article" date="2019" name="Nat. Plants">
        <title>Stout camphor tree genome fills gaps in understanding of flowering plant genome evolution.</title>
        <authorList>
            <person name="Chaw S.M."/>
            <person name="Liu Y.C."/>
            <person name="Wu Y.W."/>
            <person name="Wang H.Y."/>
            <person name="Lin C.I."/>
            <person name="Wu C.S."/>
            <person name="Ke H.M."/>
            <person name="Chang L.Y."/>
            <person name="Hsu C.Y."/>
            <person name="Yang H.T."/>
            <person name="Sudianto E."/>
            <person name="Hsu M.H."/>
            <person name="Wu K.P."/>
            <person name="Wang L.N."/>
            <person name="Leebens-Mack J.H."/>
            <person name="Tsai I.J."/>
        </authorList>
    </citation>
    <scope>NUCLEOTIDE SEQUENCE [LARGE SCALE GENOMIC DNA]</scope>
    <source>
        <strain evidence="13">cv. Chaw 1501</strain>
        <tissue evidence="12">Young leaves</tissue>
    </source>
</reference>
<keyword evidence="6" id="KW-0067">ATP-binding</keyword>
<keyword evidence="12" id="KW-0675">Receptor</keyword>
<comment type="caution">
    <text evidence="12">The sequence shown here is derived from an EMBL/GenBank/DDBJ whole genome shotgun (WGS) entry which is preliminary data.</text>
</comment>